<dbReference type="InterPro" id="IPR009057">
    <property type="entry name" value="Homeodomain-like_sf"/>
</dbReference>
<dbReference type="EMBL" id="JABFUB010000007">
    <property type="protein sequence ID" value="MCG6661965.1"/>
    <property type="molecule type" value="Genomic_DNA"/>
</dbReference>
<dbReference type="Gene3D" id="3.40.50.10490">
    <property type="entry name" value="Glucose-6-phosphate isomerase like protein, domain 1"/>
    <property type="match status" value="1"/>
</dbReference>
<gene>
    <name evidence="6" type="ORF">H1D44_14455</name>
    <name evidence="7" type="ORF">HOP48_10440</name>
</gene>
<evidence type="ECO:0000313" key="9">
    <source>
        <dbReference type="Proteomes" id="UP000814353"/>
    </source>
</evidence>
<dbReference type="GO" id="GO:0003677">
    <property type="term" value="F:DNA binding"/>
    <property type="evidence" value="ECO:0007669"/>
    <property type="project" value="UniProtKB-KW"/>
</dbReference>
<name>A0A7V9W2X5_9GAMM</name>
<keyword evidence="2" id="KW-0238">DNA-binding</keyword>
<dbReference type="PROSITE" id="PS51071">
    <property type="entry name" value="HTH_RPIR"/>
    <property type="match status" value="1"/>
</dbReference>
<dbReference type="GO" id="GO:1901135">
    <property type="term" value="P:carbohydrate derivative metabolic process"/>
    <property type="evidence" value="ECO:0007669"/>
    <property type="project" value="InterPro"/>
</dbReference>
<evidence type="ECO:0000256" key="1">
    <source>
        <dbReference type="ARBA" id="ARBA00023015"/>
    </source>
</evidence>
<organism evidence="6 8">
    <name type="scientific">Billgrantia kenyensis</name>
    <dbReference type="NCBI Taxonomy" id="321266"/>
    <lineage>
        <taxon>Bacteria</taxon>
        <taxon>Pseudomonadati</taxon>
        <taxon>Pseudomonadota</taxon>
        <taxon>Gammaproteobacteria</taxon>
        <taxon>Oceanospirillales</taxon>
        <taxon>Halomonadaceae</taxon>
        <taxon>Billgrantia</taxon>
    </lineage>
</organism>
<keyword evidence="3" id="KW-0804">Transcription</keyword>
<dbReference type="Gene3D" id="1.10.10.10">
    <property type="entry name" value="Winged helix-like DNA-binding domain superfamily/Winged helix DNA-binding domain"/>
    <property type="match status" value="1"/>
</dbReference>
<comment type="caution">
    <text evidence="6">The sequence shown here is derived from an EMBL/GenBank/DDBJ whole genome shotgun (WGS) entry which is preliminary data.</text>
</comment>
<dbReference type="InterPro" id="IPR046348">
    <property type="entry name" value="SIS_dom_sf"/>
</dbReference>
<evidence type="ECO:0000259" key="5">
    <source>
        <dbReference type="PROSITE" id="PS51464"/>
    </source>
</evidence>
<evidence type="ECO:0000256" key="2">
    <source>
        <dbReference type="ARBA" id="ARBA00023125"/>
    </source>
</evidence>
<dbReference type="RefSeq" id="WP_181515564.1">
    <property type="nucleotide sequence ID" value="NZ_JABFUB010000007.1"/>
</dbReference>
<evidence type="ECO:0000256" key="3">
    <source>
        <dbReference type="ARBA" id="ARBA00023163"/>
    </source>
</evidence>
<keyword evidence="1" id="KW-0805">Transcription regulation</keyword>
<reference evidence="6 8" key="2">
    <citation type="submission" date="2020-07" db="EMBL/GenBank/DDBJ databases">
        <title>Identification of Halomonas strains.</title>
        <authorList>
            <person name="Xiao Z."/>
            <person name="Shen J."/>
        </authorList>
    </citation>
    <scope>NUCLEOTIDE SEQUENCE [LARGE SCALE GENOMIC DNA]</scope>
    <source>
        <strain evidence="6 8">DSM 17331</strain>
    </source>
</reference>
<dbReference type="Pfam" id="PF01380">
    <property type="entry name" value="SIS"/>
    <property type="match status" value="1"/>
</dbReference>
<dbReference type="Pfam" id="PF01418">
    <property type="entry name" value="HTH_6"/>
    <property type="match status" value="1"/>
</dbReference>
<accession>A0A7V9W2X5</accession>
<feature type="domain" description="HTH rpiR-type" evidence="4">
    <location>
        <begin position="4"/>
        <end position="80"/>
    </location>
</feature>
<keyword evidence="9" id="KW-1185">Reference proteome</keyword>
<dbReference type="Proteomes" id="UP000518091">
    <property type="component" value="Unassembled WGS sequence"/>
</dbReference>
<dbReference type="PANTHER" id="PTHR30514">
    <property type="entry name" value="GLUCOKINASE"/>
    <property type="match status" value="1"/>
</dbReference>
<dbReference type="InterPro" id="IPR001347">
    <property type="entry name" value="SIS_dom"/>
</dbReference>
<dbReference type="AlphaFoldDB" id="A0A7V9W2X5"/>
<dbReference type="GO" id="GO:0003700">
    <property type="term" value="F:DNA-binding transcription factor activity"/>
    <property type="evidence" value="ECO:0007669"/>
    <property type="project" value="InterPro"/>
</dbReference>
<feature type="domain" description="SIS" evidence="5">
    <location>
        <begin position="127"/>
        <end position="276"/>
    </location>
</feature>
<dbReference type="SUPFAM" id="SSF53697">
    <property type="entry name" value="SIS domain"/>
    <property type="match status" value="1"/>
</dbReference>
<evidence type="ECO:0000259" key="4">
    <source>
        <dbReference type="PROSITE" id="PS51071"/>
    </source>
</evidence>
<dbReference type="GO" id="GO:0097367">
    <property type="term" value="F:carbohydrate derivative binding"/>
    <property type="evidence" value="ECO:0007669"/>
    <property type="project" value="InterPro"/>
</dbReference>
<dbReference type="InterPro" id="IPR035472">
    <property type="entry name" value="RpiR-like_SIS"/>
</dbReference>
<sequence>MTLEELQERMLVEIPAMPRRLTDGARYVLDNPDDVVIFSMRDLAGRAGVSPATLVRLSRHLGFANWSDIRMIHAAHLRTMPAAYARKASAVLAREGESELLAEAFKSHLANLEHTASVNSAESFHEAAERLARANRVYISAFMSCRGPGHTFAYLCRMLRDNVFLLGSEATSLVTELSTLRSDDVVLSINFQPYSREINHIADTVKRSGAGLICLSDSRGTPLTPHADTVLLFSPESPSFFPSITAANALVESLVVALLAHLGDTASERIARIEHELYASGTYNHLNG</sequence>
<proteinExistence type="predicted"/>
<dbReference type="SUPFAM" id="SSF46689">
    <property type="entry name" value="Homeodomain-like"/>
    <property type="match status" value="1"/>
</dbReference>
<evidence type="ECO:0000313" key="7">
    <source>
        <dbReference type="EMBL" id="MCG6661965.1"/>
    </source>
</evidence>
<evidence type="ECO:0000313" key="8">
    <source>
        <dbReference type="Proteomes" id="UP000518091"/>
    </source>
</evidence>
<dbReference type="InterPro" id="IPR000281">
    <property type="entry name" value="HTH_RpiR"/>
</dbReference>
<evidence type="ECO:0000313" key="6">
    <source>
        <dbReference type="EMBL" id="MBA2780092.1"/>
    </source>
</evidence>
<dbReference type="InterPro" id="IPR047640">
    <property type="entry name" value="RpiR-like"/>
</dbReference>
<reference evidence="7 9" key="1">
    <citation type="submission" date="2020-05" db="EMBL/GenBank/DDBJ databases">
        <title>Comparative genomic analysis of denitrifying bacteria from Halomonas genus.</title>
        <authorList>
            <person name="Wang L."/>
            <person name="Shao Z."/>
        </authorList>
    </citation>
    <scope>NUCLEOTIDE SEQUENCE [LARGE SCALE GENOMIC DNA]</scope>
    <source>
        <strain evidence="7 9">DSM 17331</strain>
    </source>
</reference>
<dbReference type="InterPro" id="IPR036388">
    <property type="entry name" value="WH-like_DNA-bd_sf"/>
</dbReference>
<dbReference type="CDD" id="cd05013">
    <property type="entry name" value="SIS_RpiR"/>
    <property type="match status" value="1"/>
</dbReference>
<dbReference type="Proteomes" id="UP000814353">
    <property type="component" value="Unassembled WGS sequence"/>
</dbReference>
<dbReference type="PROSITE" id="PS51464">
    <property type="entry name" value="SIS"/>
    <property type="match status" value="1"/>
</dbReference>
<dbReference type="EMBL" id="JACEFT010000019">
    <property type="protein sequence ID" value="MBA2780092.1"/>
    <property type="molecule type" value="Genomic_DNA"/>
</dbReference>
<protein>
    <submittedName>
        <fullName evidence="6">MurR/RpiR family transcriptional regulator</fullName>
    </submittedName>
</protein>
<dbReference type="PANTHER" id="PTHR30514:SF18">
    <property type="entry name" value="RPIR-FAMILY TRANSCRIPTIONAL REGULATOR"/>
    <property type="match status" value="1"/>
</dbReference>